<feature type="region of interest" description="Disordered" evidence="1">
    <location>
        <begin position="1"/>
        <end position="50"/>
    </location>
</feature>
<evidence type="ECO:0000313" key="3">
    <source>
        <dbReference type="Proteomes" id="UP001286313"/>
    </source>
</evidence>
<gene>
    <name evidence="2" type="ORF">Pcinc_026918</name>
</gene>
<dbReference type="EMBL" id="JAWQEG010003164">
    <property type="protein sequence ID" value="KAK3867641.1"/>
    <property type="molecule type" value="Genomic_DNA"/>
</dbReference>
<sequence length="92" mass="10679">MRSNNSQRQLCTGCWQATSGPNNHHKRRQRDLHGTSNAVLSLQRSSHERYKPRLIPTTTRLLDLCQQPSTNGRSPEPSINRNNQQSFLRHYI</sequence>
<feature type="region of interest" description="Disordered" evidence="1">
    <location>
        <begin position="65"/>
        <end position="92"/>
    </location>
</feature>
<proteinExistence type="predicted"/>
<comment type="caution">
    <text evidence="2">The sequence shown here is derived from an EMBL/GenBank/DDBJ whole genome shotgun (WGS) entry which is preliminary data.</text>
</comment>
<protein>
    <submittedName>
        <fullName evidence="2">Uncharacterized protein</fullName>
    </submittedName>
</protein>
<organism evidence="2 3">
    <name type="scientific">Petrolisthes cinctipes</name>
    <name type="common">Flat porcelain crab</name>
    <dbReference type="NCBI Taxonomy" id="88211"/>
    <lineage>
        <taxon>Eukaryota</taxon>
        <taxon>Metazoa</taxon>
        <taxon>Ecdysozoa</taxon>
        <taxon>Arthropoda</taxon>
        <taxon>Crustacea</taxon>
        <taxon>Multicrustacea</taxon>
        <taxon>Malacostraca</taxon>
        <taxon>Eumalacostraca</taxon>
        <taxon>Eucarida</taxon>
        <taxon>Decapoda</taxon>
        <taxon>Pleocyemata</taxon>
        <taxon>Anomura</taxon>
        <taxon>Galatheoidea</taxon>
        <taxon>Porcellanidae</taxon>
        <taxon>Petrolisthes</taxon>
    </lineage>
</organism>
<evidence type="ECO:0000256" key="1">
    <source>
        <dbReference type="SAM" id="MobiDB-lite"/>
    </source>
</evidence>
<reference evidence="2" key="1">
    <citation type="submission" date="2023-10" db="EMBL/GenBank/DDBJ databases">
        <title>Genome assemblies of two species of porcelain crab, Petrolisthes cinctipes and Petrolisthes manimaculis (Anomura: Porcellanidae).</title>
        <authorList>
            <person name="Angst P."/>
        </authorList>
    </citation>
    <scope>NUCLEOTIDE SEQUENCE</scope>
    <source>
        <strain evidence="2">PB745_01</strain>
        <tissue evidence="2">Gill</tissue>
    </source>
</reference>
<keyword evidence="3" id="KW-1185">Reference proteome</keyword>
<feature type="compositionally biased region" description="Polar residues" evidence="1">
    <location>
        <begin position="34"/>
        <end position="44"/>
    </location>
</feature>
<name>A0AAE1F5Z7_PETCI</name>
<dbReference type="Proteomes" id="UP001286313">
    <property type="component" value="Unassembled WGS sequence"/>
</dbReference>
<feature type="compositionally biased region" description="Polar residues" evidence="1">
    <location>
        <begin position="1"/>
        <end position="22"/>
    </location>
</feature>
<dbReference type="AlphaFoldDB" id="A0AAE1F5Z7"/>
<accession>A0AAE1F5Z7</accession>
<evidence type="ECO:0000313" key="2">
    <source>
        <dbReference type="EMBL" id="KAK3867641.1"/>
    </source>
</evidence>